<reference evidence="1" key="1">
    <citation type="submission" date="2019-08" db="EMBL/GenBank/DDBJ databases">
        <title>The genome of the North American firefly Photinus pyralis.</title>
        <authorList>
            <consortium name="Photinus pyralis genome working group"/>
            <person name="Fallon T.R."/>
            <person name="Sander Lower S.E."/>
            <person name="Weng J.-K."/>
        </authorList>
    </citation>
    <scope>NUCLEOTIDE SEQUENCE</scope>
    <source>
        <strain evidence="1">TRF0915ILg1</strain>
        <tissue evidence="1">Whole body</tissue>
    </source>
</reference>
<feature type="non-terminal residue" evidence="1">
    <location>
        <position position="314"/>
    </location>
</feature>
<dbReference type="EMBL" id="VTPC01002720">
    <property type="protein sequence ID" value="KAF2899612.1"/>
    <property type="molecule type" value="Genomic_DNA"/>
</dbReference>
<dbReference type="PANTHER" id="PTHR22955">
    <property type="entry name" value="RETROTRANSPOSON"/>
    <property type="match status" value="1"/>
</dbReference>
<accession>A0A8K0D9Q2</accession>
<comment type="caution">
    <text evidence="1">The sequence shown here is derived from an EMBL/GenBank/DDBJ whole genome shotgun (WGS) entry which is preliminary data.</text>
</comment>
<keyword evidence="2" id="KW-1185">Reference proteome</keyword>
<evidence type="ECO:0000313" key="1">
    <source>
        <dbReference type="EMBL" id="KAF2899612.1"/>
    </source>
</evidence>
<dbReference type="OrthoDB" id="8052806at2759"/>
<protein>
    <submittedName>
        <fullName evidence="1">Uncharacterized protein</fullName>
    </submittedName>
</protein>
<name>A0A8K0D9Q2_IGNLU</name>
<dbReference type="AlphaFoldDB" id="A0A8K0D9Q2"/>
<sequence>ESLKKDLFPFHDRSWERAASCKKKHIYDEQGKVHACRALLDSTSQSHFITSELQSKLRIKICPVQLKKAITAQCNIKIKSRINQFIANLNCLAINQICNYLFPSLVNKTAYGLPENLPLAGPEFYKSDKVNLLISTQLFWALLANGQVILNNGFSILQTTQLRWILSGPIDPTHNGPNQLLQCCLVSGDSEGNRFNSLERRFQALPQLQLAYNQFPTEFISLSHMMRVDSPDDSVPHYYMPHHGVINSVSINYLQVVSPTVQENCKDVIWLHEPTADNPADVLARRITPLQLIHSNLWWHGPSFLLEDEPYWPE</sequence>
<gene>
    <name evidence="1" type="ORF">ILUMI_06563</name>
</gene>
<dbReference type="Proteomes" id="UP000801492">
    <property type="component" value="Unassembled WGS sequence"/>
</dbReference>
<evidence type="ECO:0000313" key="2">
    <source>
        <dbReference type="Proteomes" id="UP000801492"/>
    </source>
</evidence>
<organism evidence="1 2">
    <name type="scientific">Ignelater luminosus</name>
    <name type="common">Cucubano</name>
    <name type="synonym">Pyrophorus luminosus</name>
    <dbReference type="NCBI Taxonomy" id="2038154"/>
    <lineage>
        <taxon>Eukaryota</taxon>
        <taxon>Metazoa</taxon>
        <taxon>Ecdysozoa</taxon>
        <taxon>Arthropoda</taxon>
        <taxon>Hexapoda</taxon>
        <taxon>Insecta</taxon>
        <taxon>Pterygota</taxon>
        <taxon>Neoptera</taxon>
        <taxon>Endopterygota</taxon>
        <taxon>Coleoptera</taxon>
        <taxon>Polyphaga</taxon>
        <taxon>Elateriformia</taxon>
        <taxon>Elateroidea</taxon>
        <taxon>Elateridae</taxon>
        <taxon>Agrypninae</taxon>
        <taxon>Pyrophorini</taxon>
        <taxon>Ignelater</taxon>
    </lineage>
</organism>
<dbReference type="PANTHER" id="PTHR22955:SF77">
    <property type="entry name" value="ASPARTIC PUTATIVE DOMAIN-CONTAINING PROTEIN-RELATED"/>
    <property type="match status" value="1"/>
</dbReference>
<proteinExistence type="predicted"/>